<accession>A0A3L9Y3Y7</accession>
<sequence>MVQHPEQPRSGPAPTGDPKWKADKARVLLGLLGPERFEAFRKGSPDGAGLNIDTSVPTDSDVTAWQRNRLIQRFRDRGLLAGEDADAPVRAHAPRIDPPSGAPALVARLADNLDDATLMNEHPAVIAHLLKPQSTALRARVLRQLPGAQARAVMRVLKAL</sequence>
<keyword evidence="3" id="KW-1185">Reference proteome</keyword>
<dbReference type="EMBL" id="RCNT01000001">
    <property type="protein sequence ID" value="RMA43514.1"/>
    <property type="molecule type" value="Genomic_DNA"/>
</dbReference>
<proteinExistence type="predicted"/>
<evidence type="ECO:0000256" key="1">
    <source>
        <dbReference type="SAM" id="MobiDB-lite"/>
    </source>
</evidence>
<reference evidence="2 3" key="1">
    <citation type="submission" date="2018-10" db="EMBL/GenBank/DDBJ databases">
        <authorList>
            <person name="Jung H.S."/>
            <person name="Jeon C.O."/>
        </authorList>
    </citation>
    <scope>NUCLEOTIDE SEQUENCE [LARGE SCALE GENOMIC DNA]</scope>
    <source>
        <strain evidence="2 3">MA-7-27</strain>
    </source>
</reference>
<dbReference type="Proteomes" id="UP000281343">
    <property type="component" value="Unassembled WGS sequence"/>
</dbReference>
<dbReference type="RefSeq" id="WP_121896107.1">
    <property type="nucleotide sequence ID" value="NZ_RCNT01000001.1"/>
</dbReference>
<dbReference type="OrthoDB" id="7849081at2"/>
<feature type="region of interest" description="Disordered" evidence="1">
    <location>
        <begin position="1"/>
        <end position="22"/>
    </location>
</feature>
<dbReference type="AlphaFoldDB" id="A0A3L9Y3Y7"/>
<evidence type="ECO:0000313" key="2">
    <source>
        <dbReference type="EMBL" id="RMA43514.1"/>
    </source>
</evidence>
<name>A0A3L9Y3Y7_9RHOB</name>
<evidence type="ECO:0000313" key="3">
    <source>
        <dbReference type="Proteomes" id="UP000281343"/>
    </source>
</evidence>
<protein>
    <submittedName>
        <fullName evidence="2">Uncharacterized protein</fullName>
    </submittedName>
</protein>
<gene>
    <name evidence="2" type="ORF">D9R08_00780</name>
</gene>
<comment type="caution">
    <text evidence="2">The sequence shown here is derived from an EMBL/GenBank/DDBJ whole genome shotgun (WGS) entry which is preliminary data.</text>
</comment>
<organism evidence="2 3">
    <name type="scientific">Rhodophyticola porphyridii</name>
    <dbReference type="NCBI Taxonomy" id="1852017"/>
    <lineage>
        <taxon>Bacteria</taxon>
        <taxon>Pseudomonadati</taxon>
        <taxon>Pseudomonadota</taxon>
        <taxon>Alphaproteobacteria</taxon>
        <taxon>Rhodobacterales</taxon>
        <taxon>Roseobacteraceae</taxon>
        <taxon>Rhodophyticola</taxon>
    </lineage>
</organism>